<evidence type="ECO:0000313" key="2">
    <source>
        <dbReference type="EMBL" id="MBB4104001.1"/>
    </source>
</evidence>
<dbReference type="Pfam" id="PF06764">
    <property type="entry name" value="DUF1223"/>
    <property type="match status" value="1"/>
</dbReference>
<reference evidence="2 3" key="1">
    <citation type="submission" date="2020-08" db="EMBL/GenBank/DDBJ databases">
        <title>Genomic Encyclopedia of Type Strains, Phase IV (KMG-IV): sequencing the most valuable type-strain genomes for metagenomic binning, comparative biology and taxonomic classification.</title>
        <authorList>
            <person name="Goeker M."/>
        </authorList>
    </citation>
    <scope>NUCLEOTIDE SEQUENCE [LARGE SCALE GENOMIC DNA]</scope>
    <source>
        <strain evidence="2 3">DSM 26385</strain>
    </source>
</reference>
<evidence type="ECO:0008006" key="4">
    <source>
        <dbReference type="Google" id="ProtNLM"/>
    </source>
</evidence>
<sequence>MPPKLLTGLTVLAGLLAPQVASCGETQALKGVVELFTAQGCVSCPPADAAFEKLVHQGDVVALAYHVDYWNYLGWSDTLGTKENTERQYAYAKGLGRSNVYTPQAVINGRDHVNGADLAAINTRLDTLKTKGTGLSVPVSASMRGDEVDIDIGNGVGKAEVVVAYFHREQTVEVLKGENKGRKASYLNSVYDVQTVGRWEGLPMRLTLPTTVMKSEDRDGFAILLQTAQENGAPSSIIGATVFIP</sequence>
<keyword evidence="1" id="KW-0732">Signal</keyword>
<dbReference type="RefSeq" id="WP_183793054.1">
    <property type="nucleotide sequence ID" value="NZ_JACIDU010000009.1"/>
</dbReference>
<dbReference type="InterPro" id="IPR010634">
    <property type="entry name" value="DUF1223"/>
</dbReference>
<evidence type="ECO:0000313" key="3">
    <source>
        <dbReference type="Proteomes" id="UP000584824"/>
    </source>
</evidence>
<dbReference type="InterPro" id="IPR036249">
    <property type="entry name" value="Thioredoxin-like_sf"/>
</dbReference>
<feature type="chain" id="PRO_5031248926" description="DUF1223 domain-containing protein" evidence="1">
    <location>
        <begin position="24"/>
        <end position="245"/>
    </location>
</feature>
<gene>
    <name evidence="2" type="ORF">GGQ66_002569</name>
</gene>
<evidence type="ECO:0000256" key="1">
    <source>
        <dbReference type="SAM" id="SignalP"/>
    </source>
</evidence>
<accession>A0A7W6P2M8</accession>
<dbReference type="PANTHER" id="PTHR36057:SF1">
    <property type="entry name" value="LIPOPROTEIN LIPID ATTACHMENT SITE-LIKE PROTEIN, PUTATIVE (DUF1223)-RELATED"/>
    <property type="match status" value="1"/>
</dbReference>
<dbReference type="EMBL" id="JACIDU010000009">
    <property type="protein sequence ID" value="MBB4104001.1"/>
    <property type="molecule type" value="Genomic_DNA"/>
</dbReference>
<feature type="signal peptide" evidence="1">
    <location>
        <begin position="1"/>
        <end position="23"/>
    </location>
</feature>
<dbReference type="AlphaFoldDB" id="A0A7W6P2M8"/>
<keyword evidence="3" id="KW-1185">Reference proteome</keyword>
<dbReference type="SUPFAM" id="SSF52833">
    <property type="entry name" value="Thioredoxin-like"/>
    <property type="match status" value="1"/>
</dbReference>
<comment type="caution">
    <text evidence="2">The sequence shown here is derived from an EMBL/GenBank/DDBJ whole genome shotgun (WGS) entry which is preliminary data.</text>
</comment>
<dbReference type="Proteomes" id="UP000584824">
    <property type="component" value="Unassembled WGS sequence"/>
</dbReference>
<name>A0A7W6P2M8_9HYPH</name>
<protein>
    <recommendedName>
        <fullName evidence="4">DUF1223 domain-containing protein</fullName>
    </recommendedName>
</protein>
<organism evidence="2 3">
    <name type="scientific">Allorhizobium borbori</name>
    <dbReference type="NCBI Taxonomy" id="485907"/>
    <lineage>
        <taxon>Bacteria</taxon>
        <taxon>Pseudomonadati</taxon>
        <taxon>Pseudomonadota</taxon>
        <taxon>Alphaproteobacteria</taxon>
        <taxon>Hyphomicrobiales</taxon>
        <taxon>Rhizobiaceae</taxon>
        <taxon>Rhizobium/Agrobacterium group</taxon>
        <taxon>Allorhizobium</taxon>
    </lineage>
</organism>
<dbReference type="PANTHER" id="PTHR36057">
    <property type="match status" value="1"/>
</dbReference>
<proteinExistence type="predicted"/>